<dbReference type="EMBL" id="OW240919">
    <property type="protein sequence ID" value="CAH2312576.1"/>
    <property type="molecule type" value="Genomic_DNA"/>
</dbReference>
<name>A0AAD1WLH4_PELCU</name>
<proteinExistence type="predicted"/>
<dbReference type="AlphaFoldDB" id="A0AAD1WLH4"/>
<evidence type="ECO:0000256" key="1">
    <source>
        <dbReference type="SAM" id="MobiDB-lite"/>
    </source>
</evidence>
<accession>A0AAD1WLH4</accession>
<organism evidence="2 3">
    <name type="scientific">Pelobates cultripes</name>
    <name type="common">Western spadefoot toad</name>
    <dbReference type="NCBI Taxonomy" id="61616"/>
    <lineage>
        <taxon>Eukaryota</taxon>
        <taxon>Metazoa</taxon>
        <taxon>Chordata</taxon>
        <taxon>Craniata</taxon>
        <taxon>Vertebrata</taxon>
        <taxon>Euteleostomi</taxon>
        <taxon>Amphibia</taxon>
        <taxon>Batrachia</taxon>
        <taxon>Anura</taxon>
        <taxon>Pelobatoidea</taxon>
        <taxon>Pelobatidae</taxon>
        <taxon>Pelobates</taxon>
    </lineage>
</organism>
<sequence>MVSGSCNEAPIPHRKGLLHGNYRQRMEIPAREGAGNKHHKGTPEATTVPLSRSTSSTTKIRKPSLADWSKHRIPCMQGKQEQKQNKMKPADTGTLESCIVQKSRTR</sequence>
<gene>
    <name evidence="2" type="ORF">PECUL_23A040461</name>
</gene>
<protein>
    <submittedName>
        <fullName evidence="2">Uncharacterized protein</fullName>
    </submittedName>
</protein>
<feature type="region of interest" description="Disordered" evidence="1">
    <location>
        <begin position="1"/>
        <end position="106"/>
    </location>
</feature>
<keyword evidence="3" id="KW-1185">Reference proteome</keyword>
<reference evidence="2" key="1">
    <citation type="submission" date="2022-03" db="EMBL/GenBank/DDBJ databases">
        <authorList>
            <person name="Alioto T."/>
            <person name="Alioto T."/>
            <person name="Gomez Garrido J."/>
        </authorList>
    </citation>
    <scope>NUCLEOTIDE SEQUENCE</scope>
</reference>
<dbReference type="Proteomes" id="UP001295444">
    <property type="component" value="Chromosome 08"/>
</dbReference>
<evidence type="ECO:0000313" key="2">
    <source>
        <dbReference type="EMBL" id="CAH2312576.1"/>
    </source>
</evidence>
<evidence type="ECO:0000313" key="3">
    <source>
        <dbReference type="Proteomes" id="UP001295444"/>
    </source>
</evidence>